<keyword evidence="1" id="KW-0472">Membrane</keyword>
<evidence type="ECO:0000256" key="1">
    <source>
        <dbReference type="SAM" id="Phobius"/>
    </source>
</evidence>
<reference evidence="2 3" key="1">
    <citation type="submission" date="2017-03" db="EMBL/GenBank/DDBJ databases">
        <title>Complete sequence of Clostridium formicaceticum DSM 92.</title>
        <authorList>
            <person name="Poehlein A."/>
            <person name="Karl M."/>
            <person name="Bengelsdorf F.R."/>
            <person name="Duerre P."/>
            <person name="Daniel R."/>
        </authorList>
    </citation>
    <scope>NUCLEOTIDE SEQUENCE [LARGE SCALE GENOMIC DNA]</scope>
    <source>
        <strain evidence="2 3">DSM 92</strain>
    </source>
</reference>
<sequence length="55" mass="6016">MFLIFISLITGYIGMALGSSSNAGGIFGLVGFLSPTIFLLQKMYIKLEEVEKKLD</sequence>
<feature type="transmembrane region" description="Helical" evidence="1">
    <location>
        <begin position="26"/>
        <end position="45"/>
    </location>
</feature>
<keyword evidence="1" id="KW-1133">Transmembrane helix</keyword>
<name>A0AAC9RKX3_9CLOT</name>
<dbReference type="Proteomes" id="UP000192478">
    <property type="component" value="Chromosome"/>
</dbReference>
<evidence type="ECO:0000313" key="2">
    <source>
        <dbReference type="EMBL" id="ARE87183.1"/>
    </source>
</evidence>
<gene>
    <name evidence="2" type="ORF">CLFO_15710</name>
</gene>
<keyword evidence="1" id="KW-0812">Transmembrane</keyword>
<organism evidence="2 3">
    <name type="scientific">Clostridium formicaceticum</name>
    <dbReference type="NCBI Taxonomy" id="1497"/>
    <lineage>
        <taxon>Bacteria</taxon>
        <taxon>Bacillati</taxon>
        <taxon>Bacillota</taxon>
        <taxon>Clostridia</taxon>
        <taxon>Eubacteriales</taxon>
        <taxon>Clostridiaceae</taxon>
        <taxon>Clostridium</taxon>
    </lineage>
</organism>
<protein>
    <submittedName>
        <fullName evidence="2">Uncharacterized protein</fullName>
    </submittedName>
</protein>
<dbReference type="RefSeq" id="WP_156778793.1">
    <property type="nucleotide sequence ID" value="NZ_CP017603.1"/>
</dbReference>
<evidence type="ECO:0000313" key="3">
    <source>
        <dbReference type="Proteomes" id="UP000192478"/>
    </source>
</evidence>
<proteinExistence type="predicted"/>
<accession>A0AAC9RKX3</accession>
<dbReference type="EMBL" id="CP020559">
    <property type="protein sequence ID" value="ARE87183.1"/>
    <property type="molecule type" value="Genomic_DNA"/>
</dbReference>
<dbReference type="AlphaFoldDB" id="A0AAC9RKX3"/>